<gene>
    <name evidence="1" type="ORF">DE4585_04764</name>
</gene>
<evidence type="ECO:0000313" key="1">
    <source>
        <dbReference type="EMBL" id="TDZ77370.1"/>
    </source>
</evidence>
<organism evidence="1 2">
    <name type="scientific">Mycobacteroides salmoniphilum</name>
    <dbReference type="NCBI Taxonomy" id="404941"/>
    <lineage>
        <taxon>Bacteria</taxon>
        <taxon>Bacillati</taxon>
        <taxon>Actinomycetota</taxon>
        <taxon>Actinomycetes</taxon>
        <taxon>Mycobacteriales</taxon>
        <taxon>Mycobacteriaceae</taxon>
        <taxon>Mycobacteroides</taxon>
    </lineage>
</organism>
<accession>A0A4R8S1V8</accession>
<comment type="caution">
    <text evidence="1">The sequence shown here is derived from an EMBL/GenBank/DDBJ whole genome shotgun (WGS) entry which is preliminary data.</text>
</comment>
<protein>
    <submittedName>
        <fullName evidence="1">Uncharacterized protein</fullName>
    </submittedName>
</protein>
<dbReference type="RefSeq" id="WP_237161363.1">
    <property type="nucleotide sequence ID" value="NZ_PECH01000010.1"/>
</dbReference>
<dbReference type="Proteomes" id="UP000295117">
    <property type="component" value="Unassembled WGS sequence"/>
</dbReference>
<dbReference type="EMBL" id="PECH01000010">
    <property type="protein sequence ID" value="TDZ77370.1"/>
    <property type="molecule type" value="Genomic_DNA"/>
</dbReference>
<dbReference type="AlphaFoldDB" id="A0A4R8S1V8"/>
<name>A0A4R8S1V8_9MYCO</name>
<dbReference type="PROSITE" id="PS51257">
    <property type="entry name" value="PROKAR_LIPOPROTEIN"/>
    <property type="match status" value="1"/>
</dbReference>
<evidence type="ECO:0000313" key="2">
    <source>
        <dbReference type="Proteomes" id="UP000295117"/>
    </source>
</evidence>
<sequence>MKGPAVRTITNAGREVQLYLHTVASAVACASQNKVVRLEIGDTHEPSPSAQKARVAALLDEAMESLDAVIRSKKLPPTDIPAATLGKRIVERGEKYDAVNRTYTPGPGFEALLVALVTDEVATAQMQAAHVEAEAR</sequence>
<reference evidence="1 2" key="1">
    <citation type="journal article" date="2019" name="Sci. Rep.">
        <title>Extended insight into the Mycobacterium chelonae-abscessus complex through whole genome sequencing of Mycobacterium salmoniphilum outbreak and Mycobacterium salmoniphilum-like strains.</title>
        <authorList>
            <person name="Behra P.R.K."/>
            <person name="Das S."/>
            <person name="Pettersson B.M.F."/>
            <person name="Shirreff L."/>
            <person name="DuCote T."/>
            <person name="Jacobsson K.G."/>
            <person name="Ennis D.G."/>
            <person name="Kirsebom L.A."/>
        </authorList>
    </citation>
    <scope>NUCLEOTIDE SEQUENCE [LARGE SCALE GENOMIC DNA]</scope>
    <source>
        <strain evidence="1 2">DE 4585</strain>
    </source>
</reference>
<proteinExistence type="predicted"/>